<evidence type="ECO:0000256" key="1">
    <source>
        <dbReference type="SAM" id="Phobius"/>
    </source>
</evidence>
<evidence type="ECO:0000313" key="2">
    <source>
        <dbReference type="EMBL" id="UUT36029.1"/>
    </source>
</evidence>
<reference evidence="2" key="1">
    <citation type="submission" date="2022-01" db="EMBL/GenBank/DDBJ databases">
        <title>Microbacterium eymi and Microbacterium rhizovicinus sp. nov., isolated from the rhizospheric soil of Elymus tsukushiensis, a plant native to the Dokdo Islands, Republic of Korea.</title>
        <authorList>
            <person name="Hwang Y.J."/>
        </authorList>
    </citation>
    <scope>NUCLEOTIDE SEQUENCE</scope>
    <source>
        <strain evidence="2">KUDC0405</strain>
    </source>
</reference>
<gene>
    <name evidence="2" type="ORF">L2X98_23280</name>
</gene>
<dbReference type="Proteomes" id="UP001054811">
    <property type="component" value="Chromosome"/>
</dbReference>
<keyword evidence="1" id="KW-1133">Transmembrane helix</keyword>
<proteinExistence type="predicted"/>
<dbReference type="EMBL" id="CP091139">
    <property type="protein sequence ID" value="UUT36029.1"/>
    <property type="molecule type" value="Genomic_DNA"/>
</dbReference>
<sequence length="97" mass="10311">MDLLSQSVIALSTWAWLELHSTSLTMLIATLLALAVLSIVAAAVLATVVRRLAAASIPATEREPFFRLAVPRATTRRPDGGRGPRAPGVVLGRLALR</sequence>
<dbReference type="RefSeq" id="WP_259612677.1">
    <property type="nucleotide sequence ID" value="NZ_CP091139.2"/>
</dbReference>
<protein>
    <submittedName>
        <fullName evidence="2">Uncharacterized protein</fullName>
    </submittedName>
</protein>
<name>A0ABY5NLN3_9MICO</name>
<keyword evidence="1" id="KW-0812">Transmembrane</keyword>
<keyword evidence="1" id="KW-0472">Membrane</keyword>
<feature type="transmembrane region" description="Helical" evidence="1">
    <location>
        <begin position="25"/>
        <end position="49"/>
    </location>
</feature>
<organism evidence="2 3">
    <name type="scientific">Microbacterium elymi</name>
    <dbReference type="NCBI Taxonomy" id="2909587"/>
    <lineage>
        <taxon>Bacteria</taxon>
        <taxon>Bacillati</taxon>
        <taxon>Actinomycetota</taxon>
        <taxon>Actinomycetes</taxon>
        <taxon>Micrococcales</taxon>
        <taxon>Microbacteriaceae</taxon>
        <taxon>Microbacterium</taxon>
    </lineage>
</organism>
<evidence type="ECO:0000313" key="3">
    <source>
        <dbReference type="Proteomes" id="UP001054811"/>
    </source>
</evidence>
<accession>A0ABY5NLN3</accession>
<keyword evidence="3" id="KW-1185">Reference proteome</keyword>